<dbReference type="PANTHER" id="PTHR33885">
    <property type="entry name" value="PHAGE SHOCK PROTEIN C"/>
    <property type="match status" value="1"/>
</dbReference>
<dbReference type="InterPro" id="IPR007168">
    <property type="entry name" value="Phageshock_PspC_N"/>
</dbReference>
<evidence type="ECO:0000256" key="1">
    <source>
        <dbReference type="ARBA" id="ARBA00004162"/>
    </source>
</evidence>
<comment type="subcellular location">
    <subcellularLocation>
        <location evidence="1">Cell membrane</location>
        <topology evidence="1">Single-pass membrane protein</topology>
    </subcellularLocation>
</comment>
<name>A0ABN6MIN7_9ACTN</name>
<evidence type="ECO:0000313" key="8">
    <source>
        <dbReference type="EMBL" id="BDE97847.1"/>
    </source>
</evidence>
<evidence type="ECO:0000256" key="5">
    <source>
        <dbReference type="ARBA" id="ARBA00023136"/>
    </source>
</evidence>
<keyword evidence="5 6" id="KW-0472">Membrane</keyword>
<keyword evidence="2" id="KW-1003">Cell membrane</keyword>
<keyword evidence="3 6" id="KW-0812">Transmembrane</keyword>
<dbReference type="RefSeq" id="WP_244387296.1">
    <property type="nucleotide sequence ID" value="NZ_AP025564.1"/>
</dbReference>
<reference evidence="8 9" key="1">
    <citation type="submission" date="2022-01" db="EMBL/GenBank/DDBJ databases">
        <title>Novel bile acid biosynthetic pathways are enriched in the microbiome of centenarians.</title>
        <authorList>
            <person name="Sato Y."/>
            <person name="Atarashi K."/>
            <person name="Plichta R.D."/>
            <person name="Arai Y."/>
            <person name="Sasajima S."/>
            <person name="Kearney M.S."/>
            <person name="Suda W."/>
            <person name="Takeshita K."/>
            <person name="Sasaki T."/>
            <person name="Okamoto S."/>
            <person name="Skelly N.A."/>
            <person name="Okamura Y."/>
            <person name="Vlamakis H."/>
            <person name="Li Y."/>
            <person name="Tanoue T."/>
            <person name="Takei H."/>
            <person name="Nittono H."/>
            <person name="Narushima S."/>
            <person name="Irie J."/>
            <person name="Itoh H."/>
            <person name="Moriya K."/>
            <person name="Sugiura Y."/>
            <person name="Suematsu M."/>
            <person name="Moritoki N."/>
            <person name="Shibata S."/>
            <person name="Littman R.D."/>
            <person name="Fischbach A.M."/>
            <person name="Uwamino Y."/>
            <person name="Inoue T."/>
            <person name="Honda A."/>
            <person name="Hattori M."/>
            <person name="Murai T."/>
            <person name="Xavier J.R."/>
            <person name="Hirose N."/>
            <person name="Honda K."/>
        </authorList>
    </citation>
    <scope>NUCLEOTIDE SEQUENCE [LARGE SCALE GENOMIC DNA]</scope>
    <source>
        <strain evidence="8 9">CE91-St30</strain>
    </source>
</reference>
<dbReference type="EMBL" id="AP025564">
    <property type="protein sequence ID" value="BDE97847.1"/>
    <property type="molecule type" value="Genomic_DNA"/>
</dbReference>
<dbReference type="PANTHER" id="PTHR33885:SF3">
    <property type="entry name" value="PHAGE SHOCK PROTEIN C"/>
    <property type="match status" value="1"/>
</dbReference>
<protein>
    <recommendedName>
        <fullName evidence="7">Phage shock protein PspC N-terminal domain-containing protein</fullName>
    </recommendedName>
</protein>
<organism evidence="8 9">
    <name type="scientific">Raoultibacter timonensis</name>
    <dbReference type="NCBI Taxonomy" id="1907662"/>
    <lineage>
        <taxon>Bacteria</taxon>
        <taxon>Bacillati</taxon>
        <taxon>Actinomycetota</taxon>
        <taxon>Coriobacteriia</taxon>
        <taxon>Eggerthellales</taxon>
        <taxon>Eggerthellaceae</taxon>
        <taxon>Raoultibacter</taxon>
    </lineage>
</organism>
<feature type="transmembrane region" description="Helical" evidence="6">
    <location>
        <begin position="115"/>
        <end position="139"/>
    </location>
</feature>
<dbReference type="PROSITE" id="PS51257">
    <property type="entry name" value="PROKAR_LIPOPROTEIN"/>
    <property type="match status" value="1"/>
</dbReference>
<feature type="transmembrane region" description="Helical" evidence="6">
    <location>
        <begin position="12"/>
        <end position="39"/>
    </location>
</feature>
<keyword evidence="9" id="KW-1185">Reference proteome</keyword>
<evidence type="ECO:0000256" key="3">
    <source>
        <dbReference type="ARBA" id="ARBA00022692"/>
    </source>
</evidence>
<accession>A0ABN6MIN7</accession>
<evidence type="ECO:0000256" key="6">
    <source>
        <dbReference type="SAM" id="Phobius"/>
    </source>
</evidence>
<evidence type="ECO:0000256" key="4">
    <source>
        <dbReference type="ARBA" id="ARBA00022989"/>
    </source>
</evidence>
<dbReference type="InterPro" id="IPR052027">
    <property type="entry name" value="PspC"/>
</dbReference>
<feature type="domain" description="Phage shock protein PspC N-terminal" evidence="7">
    <location>
        <begin position="85"/>
        <end position="141"/>
    </location>
</feature>
<keyword evidence="4 6" id="KW-1133">Transmembrane helix</keyword>
<dbReference type="Proteomes" id="UP001320544">
    <property type="component" value="Chromosome"/>
</dbReference>
<gene>
    <name evidence="8" type="ORF">CE91St30_31800</name>
</gene>
<sequence length="142" mass="15632">MNKFSRYPKSAQIAIIVGAACVLFGVWRLFGVAFGYGWWNALQRMVGTVFSYLWPIALICAGLYLVWAAKSGRLKGVTNIDWRKPFGRSVTDKRIAGVCGGIAQFLGIDSTIVRVLVVILFVISPAFTVLAYIVAAIFIPRL</sequence>
<evidence type="ECO:0000313" key="9">
    <source>
        <dbReference type="Proteomes" id="UP001320544"/>
    </source>
</evidence>
<evidence type="ECO:0000259" key="7">
    <source>
        <dbReference type="Pfam" id="PF04024"/>
    </source>
</evidence>
<evidence type="ECO:0000256" key="2">
    <source>
        <dbReference type="ARBA" id="ARBA00022475"/>
    </source>
</evidence>
<dbReference type="Pfam" id="PF04024">
    <property type="entry name" value="PspC"/>
    <property type="match status" value="1"/>
</dbReference>
<feature type="transmembrane region" description="Helical" evidence="6">
    <location>
        <begin position="45"/>
        <end position="67"/>
    </location>
</feature>
<proteinExistence type="predicted"/>